<dbReference type="Proteomes" id="UP000290289">
    <property type="component" value="Chromosome 14"/>
</dbReference>
<gene>
    <name evidence="1" type="ORF">DVH24_019929</name>
</gene>
<dbReference type="AlphaFoldDB" id="A0A498I6B0"/>
<evidence type="ECO:0000313" key="2">
    <source>
        <dbReference type="Proteomes" id="UP000290289"/>
    </source>
</evidence>
<name>A0A498I6B0_MALDO</name>
<reference evidence="1 2" key="1">
    <citation type="submission" date="2018-10" db="EMBL/GenBank/DDBJ databases">
        <title>A high-quality apple genome assembly.</title>
        <authorList>
            <person name="Hu J."/>
        </authorList>
    </citation>
    <scope>NUCLEOTIDE SEQUENCE [LARGE SCALE GENOMIC DNA]</scope>
    <source>
        <strain evidence="2">cv. HFTH1</strain>
        <tissue evidence="1">Young leaf</tissue>
    </source>
</reference>
<dbReference type="EMBL" id="RDQH01000340">
    <property type="protein sequence ID" value="RXH77041.1"/>
    <property type="molecule type" value="Genomic_DNA"/>
</dbReference>
<dbReference type="PANTHER" id="PTHR47105:SF1">
    <property type="entry name" value="OS06G0665100 PROTEIN"/>
    <property type="match status" value="1"/>
</dbReference>
<evidence type="ECO:0000313" key="1">
    <source>
        <dbReference type="EMBL" id="RXH77041.1"/>
    </source>
</evidence>
<sequence length="246" mass="27918">MEKLETDQENFFEFSVKFFSVSFFSLILESEKESKSIYYSVFVDANRLRMSVLVEILCATSVFQALGFLKGWRNFLLGSETLSYLLSLTSRNCNPDNGINNLIHIEIGFGFQRDKTLIIPNWVLEVDQNPSHGLNITAAFGLMSMLNEVVDVFWLELQNSFTMSLLSKLWCITVDVIGTLLAYKGELRDYYCMVAKVVGLECLTTKKCMKASNMHIKTWPPSIHVSGMVRKWLTSCGGKLVSETPL</sequence>
<dbReference type="STRING" id="3750.A0A498I6B0"/>
<organism evidence="1 2">
    <name type="scientific">Malus domestica</name>
    <name type="common">Apple</name>
    <name type="synonym">Pyrus malus</name>
    <dbReference type="NCBI Taxonomy" id="3750"/>
    <lineage>
        <taxon>Eukaryota</taxon>
        <taxon>Viridiplantae</taxon>
        <taxon>Streptophyta</taxon>
        <taxon>Embryophyta</taxon>
        <taxon>Tracheophyta</taxon>
        <taxon>Spermatophyta</taxon>
        <taxon>Magnoliopsida</taxon>
        <taxon>eudicotyledons</taxon>
        <taxon>Gunneridae</taxon>
        <taxon>Pentapetalae</taxon>
        <taxon>rosids</taxon>
        <taxon>fabids</taxon>
        <taxon>Rosales</taxon>
        <taxon>Rosaceae</taxon>
        <taxon>Amygdaloideae</taxon>
        <taxon>Maleae</taxon>
        <taxon>Malus</taxon>
    </lineage>
</organism>
<comment type="caution">
    <text evidence="1">The sequence shown here is derived from an EMBL/GenBank/DDBJ whole genome shotgun (WGS) entry which is preliminary data.</text>
</comment>
<proteinExistence type="predicted"/>
<protein>
    <submittedName>
        <fullName evidence="1">Uncharacterized protein</fullName>
    </submittedName>
</protein>
<keyword evidence="2" id="KW-1185">Reference proteome</keyword>
<dbReference type="PANTHER" id="PTHR47105">
    <property type="entry name" value="OS02G0173600 PROTEIN"/>
    <property type="match status" value="1"/>
</dbReference>
<accession>A0A498I6B0</accession>